<dbReference type="SUPFAM" id="SSF50978">
    <property type="entry name" value="WD40 repeat-like"/>
    <property type="match status" value="1"/>
</dbReference>
<keyword evidence="4" id="KW-0804">Transcription</keyword>
<dbReference type="OrthoDB" id="17410at2759"/>
<dbReference type="InterPro" id="IPR001680">
    <property type="entry name" value="WD40_rpt"/>
</dbReference>
<reference evidence="8" key="1">
    <citation type="submission" date="2021-06" db="EMBL/GenBank/DDBJ databases">
        <authorList>
            <person name="Kallberg Y."/>
            <person name="Tangrot J."/>
            <person name="Rosling A."/>
        </authorList>
    </citation>
    <scope>NUCLEOTIDE SEQUENCE</scope>
    <source>
        <strain evidence="8">CL551</strain>
    </source>
</reference>
<feature type="coiled-coil region" evidence="5">
    <location>
        <begin position="33"/>
        <end position="67"/>
    </location>
</feature>
<gene>
    <name evidence="8" type="ORF">AMORRO_LOCUS14108</name>
</gene>
<feature type="compositionally biased region" description="Polar residues" evidence="6">
    <location>
        <begin position="341"/>
        <end position="351"/>
    </location>
</feature>
<evidence type="ECO:0000256" key="5">
    <source>
        <dbReference type="SAM" id="Coils"/>
    </source>
</evidence>
<accession>A0A9N9IEH7</accession>
<dbReference type="Pfam" id="PF08581">
    <property type="entry name" value="Tup_N"/>
    <property type="match status" value="2"/>
</dbReference>
<evidence type="ECO:0000259" key="7">
    <source>
        <dbReference type="Pfam" id="PF08581"/>
    </source>
</evidence>
<dbReference type="EMBL" id="CAJVPV010026679">
    <property type="protein sequence ID" value="CAG8732197.1"/>
    <property type="molecule type" value="Genomic_DNA"/>
</dbReference>
<dbReference type="AlphaFoldDB" id="A0A9N9IEH7"/>
<keyword evidence="1" id="KW-0853">WD repeat</keyword>
<feature type="compositionally biased region" description="Low complexity" evidence="6">
    <location>
        <begin position="263"/>
        <end position="274"/>
    </location>
</feature>
<feature type="compositionally biased region" description="Polar residues" evidence="6">
    <location>
        <begin position="379"/>
        <end position="391"/>
    </location>
</feature>
<evidence type="ECO:0000313" key="9">
    <source>
        <dbReference type="Proteomes" id="UP000789342"/>
    </source>
</evidence>
<evidence type="ECO:0000313" key="8">
    <source>
        <dbReference type="EMBL" id="CAG8732197.1"/>
    </source>
</evidence>
<feature type="non-terminal residue" evidence="8">
    <location>
        <position position="505"/>
    </location>
</feature>
<proteinExistence type="predicted"/>
<dbReference type="Gene3D" id="2.130.10.10">
    <property type="entry name" value="YVTN repeat-like/Quinoprotein amine dehydrogenase"/>
    <property type="match status" value="1"/>
</dbReference>
<evidence type="ECO:0000256" key="1">
    <source>
        <dbReference type="ARBA" id="ARBA00022574"/>
    </source>
</evidence>
<evidence type="ECO:0000256" key="3">
    <source>
        <dbReference type="ARBA" id="ARBA00023015"/>
    </source>
</evidence>
<dbReference type="InterPro" id="IPR050349">
    <property type="entry name" value="WD_LIS1/nudF_dynein_reg"/>
</dbReference>
<feature type="compositionally biased region" description="Pro residues" evidence="6">
    <location>
        <begin position="216"/>
        <end position="225"/>
    </location>
</feature>
<feature type="non-terminal residue" evidence="8">
    <location>
        <position position="1"/>
    </location>
</feature>
<evidence type="ECO:0000256" key="6">
    <source>
        <dbReference type="SAM" id="MobiDB-lite"/>
    </source>
</evidence>
<feature type="compositionally biased region" description="Pro residues" evidence="6">
    <location>
        <begin position="160"/>
        <end position="175"/>
    </location>
</feature>
<feature type="region of interest" description="Disordered" evidence="6">
    <location>
        <begin position="330"/>
        <end position="400"/>
    </location>
</feature>
<dbReference type="InterPro" id="IPR036322">
    <property type="entry name" value="WD40_repeat_dom_sf"/>
</dbReference>
<feature type="domain" description="Transcriptional repressor Tup1 N-terminal" evidence="7">
    <location>
        <begin position="105"/>
        <end position="148"/>
    </location>
</feature>
<keyword evidence="2" id="KW-0677">Repeat</keyword>
<protein>
    <submittedName>
        <fullName evidence="8">17994_t:CDS:1</fullName>
    </submittedName>
</protein>
<feature type="compositionally biased region" description="Polar residues" evidence="6">
    <location>
        <begin position="178"/>
        <end position="194"/>
    </location>
</feature>
<feature type="domain" description="Transcriptional repressor Tup1 N-terminal" evidence="7">
    <location>
        <begin position="35"/>
        <end position="70"/>
    </location>
</feature>
<sequence>RDNFVFISSNTKSSSMSGIYNHRQITPGGAGGSNRFNELLEALKQEYDSLQQEAMAYKMQREEFEHKEIHTMSKYNRVLRNMVLLAGVIVLRLSMLCNFITRQLNLQQQTDEVSMIRQGLYELQNTQKNIKQQYDAEIRNLQREIEQQRLHAHPSSSTHPQPPPSHPPPQPPPPAIGQGQSNLFGTIISGNGPQSLVAPPQMLDPAQSANQQGHPYPGPGGPPQSVPQSGGSTAPSPYLNGGGPPGQSHTTKRPRIGIDDGLPQGPQAPIGIPPNTQQSPAGLYGSNVVPPPQPGQQGPPLNPGYAPSVGQSNKPVNKTKLQYYGLQPGNLISQIGGPDGPQSSGVPTNGNAPLPGLPPKRKNNQNMNTQLAGSRLPLKQSTISGAGNSGLSDMDPESVPPQLKKEGTDWFAIFNPKVQRTLDVELLHTLEHNSVVCCVKFSADGKQLATGCNRSAQIYDVSNAQKICVLDDTNVDKTGDLYIRSVCFSPDGLCLATGAEDKQIR</sequence>
<keyword evidence="9" id="KW-1185">Reference proteome</keyword>
<dbReference type="InterPro" id="IPR015943">
    <property type="entry name" value="WD40/YVTN_repeat-like_dom_sf"/>
</dbReference>
<dbReference type="Pfam" id="PF00400">
    <property type="entry name" value="WD40"/>
    <property type="match status" value="2"/>
</dbReference>
<keyword evidence="3" id="KW-0805">Transcription regulation</keyword>
<dbReference type="Proteomes" id="UP000789342">
    <property type="component" value="Unassembled WGS sequence"/>
</dbReference>
<dbReference type="Gene3D" id="1.20.5.340">
    <property type="match status" value="2"/>
</dbReference>
<feature type="region of interest" description="Disordered" evidence="6">
    <location>
        <begin position="149"/>
        <end position="315"/>
    </location>
</feature>
<evidence type="ECO:0000256" key="2">
    <source>
        <dbReference type="ARBA" id="ARBA00022737"/>
    </source>
</evidence>
<evidence type="ECO:0000256" key="4">
    <source>
        <dbReference type="ARBA" id="ARBA00023163"/>
    </source>
</evidence>
<comment type="caution">
    <text evidence="8">The sequence shown here is derived from an EMBL/GenBank/DDBJ whole genome shotgun (WGS) entry which is preliminary data.</text>
</comment>
<organism evidence="8 9">
    <name type="scientific">Acaulospora morrowiae</name>
    <dbReference type="NCBI Taxonomy" id="94023"/>
    <lineage>
        <taxon>Eukaryota</taxon>
        <taxon>Fungi</taxon>
        <taxon>Fungi incertae sedis</taxon>
        <taxon>Mucoromycota</taxon>
        <taxon>Glomeromycotina</taxon>
        <taxon>Glomeromycetes</taxon>
        <taxon>Diversisporales</taxon>
        <taxon>Acaulosporaceae</taxon>
        <taxon>Acaulospora</taxon>
    </lineage>
</organism>
<dbReference type="InterPro" id="IPR013890">
    <property type="entry name" value="Tscrpt_rep_Tup1_N"/>
</dbReference>
<dbReference type="SMART" id="SM00320">
    <property type="entry name" value="WD40"/>
    <property type="match status" value="2"/>
</dbReference>
<keyword evidence="5" id="KW-0175">Coiled coil</keyword>
<dbReference type="PANTHER" id="PTHR44129">
    <property type="entry name" value="WD REPEAT-CONTAINING PROTEIN POP1"/>
    <property type="match status" value="1"/>
</dbReference>
<name>A0A9N9IEH7_9GLOM</name>